<keyword evidence="2" id="KW-0732">Signal</keyword>
<dbReference type="Proteomes" id="UP001597297">
    <property type="component" value="Unassembled WGS sequence"/>
</dbReference>
<dbReference type="RefSeq" id="WP_377094551.1">
    <property type="nucleotide sequence ID" value="NZ_JBHSJM010000001.1"/>
</dbReference>
<feature type="signal peptide" evidence="2">
    <location>
        <begin position="1"/>
        <end position="17"/>
    </location>
</feature>
<name>A0ABW5E2I7_9BACT</name>
<feature type="chain" id="PRO_5047030669" evidence="2">
    <location>
        <begin position="18"/>
        <end position="415"/>
    </location>
</feature>
<proteinExistence type="predicted"/>
<sequence length="415" mass="45976">MNSWISLVLLIPVCLQAADPIVVRTSVNPTEAWQGQRVALTIEVLGKEGWAQIPNIPALKVQGAYVLPPQSQGVRMQEQIDGAAYTGQSYDLAVYPQTGGAIHIPETSVQVSLSAFGSGSASSTKEVKLPALEFSSKVPPGAEGVQWLVSTTEFEATQSWSSDVEQVKVGGALKRKITLSAADVSGMAFQPIDYPKIQGLGVYPAEPTVEDDFDRGVLSGKREEEVTYLFQGAGTAEIPAIELVWWDVKNETLEKVVLEGRKVTVTGGPSASYKELQEGGRNQRVLWWALAVLLGLGGTFFWKRQKLQTLFQNWKRQRAEHEKVYFDRFSQAAGSGDIRHTQAALMQWLDRINTSSTPAQLEPFLQRYTEGEHDLESLLHQPRELYQLMVQARKTWLKAEKKRVKVEALLPELNG</sequence>
<dbReference type="InterPro" id="IPR025738">
    <property type="entry name" value="BatD"/>
</dbReference>
<feature type="transmembrane region" description="Helical" evidence="1">
    <location>
        <begin position="285"/>
        <end position="302"/>
    </location>
</feature>
<protein>
    <submittedName>
        <fullName evidence="3">BatD family protein</fullName>
    </submittedName>
</protein>
<gene>
    <name evidence="3" type="ORF">ACFSQZ_09025</name>
</gene>
<keyword evidence="1" id="KW-1133">Transmembrane helix</keyword>
<keyword evidence="4" id="KW-1185">Reference proteome</keyword>
<evidence type="ECO:0000256" key="2">
    <source>
        <dbReference type="SAM" id="SignalP"/>
    </source>
</evidence>
<accession>A0ABW5E2I7</accession>
<evidence type="ECO:0000313" key="4">
    <source>
        <dbReference type="Proteomes" id="UP001597297"/>
    </source>
</evidence>
<evidence type="ECO:0000256" key="1">
    <source>
        <dbReference type="SAM" id="Phobius"/>
    </source>
</evidence>
<dbReference type="EMBL" id="JBHUJC010000026">
    <property type="protein sequence ID" value="MFD2276607.1"/>
    <property type="molecule type" value="Genomic_DNA"/>
</dbReference>
<keyword evidence="1" id="KW-0812">Transmembrane</keyword>
<dbReference type="PANTHER" id="PTHR40940">
    <property type="entry name" value="PROTEIN BATD-RELATED"/>
    <property type="match status" value="1"/>
</dbReference>
<organism evidence="3 4">
    <name type="scientific">Rubritalea spongiae</name>
    <dbReference type="NCBI Taxonomy" id="430797"/>
    <lineage>
        <taxon>Bacteria</taxon>
        <taxon>Pseudomonadati</taxon>
        <taxon>Verrucomicrobiota</taxon>
        <taxon>Verrucomicrobiia</taxon>
        <taxon>Verrucomicrobiales</taxon>
        <taxon>Rubritaleaceae</taxon>
        <taxon>Rubritalea</taxon>
    </lineage>
</organism>
<dbReference type="Pfam" id="PF13584">
    <property type="entry name" value="BatD"/>
    <property type="match status" value="1"/>
</dbReference>
<comment type="caution">
    <text evidence="3">The sequence shown here is derived from an EMBL/GenBank/DDBJ whole genome shotgun (WGS) entry which is preliminary data.</text>
</comment>
<dbReference type="PANTHER" id="PTHR40940:SF1">
    <property type="entry name" value="PROTEIN BATD"/>
    <property type="match status" value="1"/>
</dbReference>
<reference evidence="4" key="1">
    <citation type="journal article" date="2019" name="Int. J. Syst. Evol. Microbiol.">
        <title>The Global Catalogue of Microorganisms (GCM) 10K type strain sequencing project: providing services to taxonomists for standard genome sequencing and annotation.</title>
        <authorList>
            <consortium name="The Broad Institute Genomics Platform"/>
            <consortium name="The Broad Institute Genome Sequencing Center for Infectious Disease"/>
            <person name="Wu L."/>
            <person name="Ma J."/>
        </authorList>
    </citation>
    <scope>NUCLEOTIDE SEQUENCE [LARGE SCALE GENOMIC DNA]</scope>
    <source>
        <strain evidence="4">JCM 16545</strain>
    </source>
</reference>
<keyword evidence="1" id="KW-0472">Membrane</keyword>
<evidence type="ECO:0000313" key="3">
    <source>
        <dbReference type="EMBL" id="MFD2276607.1"/>
    </source>
</evidence>